<evidence type="ECO:0000256" key="4">
    <source>
        <dbReference type="ARBA" id="ARBA00022884"/>
    </source>
</evidence>
<keyword evidence="2 8" id="KW-0690">Ribosome biogenesis</keyword>
<feature type="compositionally biased region" description="Gly residues" evidence="9">
    <location>
        <begin position="1"/>
        <end position="21"/>
    </location>
</feature>
<dbReference type="Pfam" id="PF04410">
    <property type="entry name" value="Gar1"/>
    <property type="match status" value="1"/>
</dbReference>
<feature type="compositionally biased region" description="Basic and acidic residues" evidence="9">
    <location>
        <begin position="161"/>
        <end position="183"/>
    </location>
</feature>
<dbReference type="GO" id="GO:0031429">
    <property type="term" value="C:box H/ACA snoRNP complex"/>
    <property type="evidence" value="ECO:0007669"/>
    <property type="project" value="TreeGrafter"/>
</dbReference>
<feature type="compositionally biased region" description="Low complexity" evidence="9">
    <location>
        <begin position="188"/>
        <end position="204"/>
    </location>
</feature>
<keyword evidence="4 8" id="KW-0694">RNA-binding</keyword>
<reference evidence="10" key="2">
    <citation type="submission" date="2020-01" db="EMBL/GenBank/DDBJ databases">
        <authorList>
            <person name="Korhonen P.K.K."/>
            <person name="Guangxu M.G."/>
            <person name="Wang T.W."/>
            <person name="Stroehlein A.J.S."/>
            <person name="Young N.D."/>
            <person name="Ang C.-S.A."/>
            <person name="Fernando D.W.F."/>
            <person name="Lu H.L."/>
            <person name="Taylor S.T."/>
            <person name="Ehtesham M.E.M."/>
            <person name="Najaraj S.H.N."/>
            <person name="Harsha G.H.G."/>
            <person name="Madugundu A.M."/>
            <person name="Renuse S.R."/>
            <person name="Holt D.H."/>
            <person name="Pandey A.P."/>
            <person name="Papenfuss A.P."/>
            <person name="Gasser R.B.G."/>
            <person name="Fischer K.F."/>
        </authorList>
    </citation>
    <scope>NUCLEOTIDE SEQUENCE</scope>
    <source>
        <strain evidence="10">SSS_KF_BRIS2020</strain>
    </source>
</reference>
<evidence type="ECO:0000256" key="2">
    <source>
        <dbReference type="ARBA" id="ARBA00022517"/>
    </source>
</evidence>
<dbReference type="SUPFAM" id="SSF50447">
    <property type="entry name" value="Translation proteins"/>
    <property type="match status" value="1"/>
</dbReference>
<evidence type="ECO:0000256" key="8">
    <source>
        <dbReference type="RuleBase" id="RU364004"/>
    </source>
</evidence>
<dbReference type="PANTHER" id="PTHR23237:SF6">
    <property type="entry name" value="H_ACA RIBONUCLEOPROTEIN COMPLEX SUBUNIT 1"/>
    <property type="match status" value="1"/>
</dbReference>
<dbReference type="Proteomes" id="UP000070412">
    <property type="component" value="Unassembled WGS sequence"/>
</dbReference>
<name>A0A834RDC0_SARSC</name>
<evidence type="ECO:0000313" key="10">
    <source>
        <dbReference type="EMBL" id="KAF7494522.1"/>
    </source>
</evidence>
<dbReference type="OrthoDB" id="2187159at2759"/>
<evidence type="ECO:0000256" key="5">
    <source>
        <dbReference type="ARBA" id="ARBA00023242"/>
    </source>
</evidence>
<evidence type="ECO:0000256" key="3">
    <source>
        <dbReference type="ARBA" id="ARBA00022552"/>
    </source>
</evidence>
<dbReference type="EMBL" id="WVUK01000053">
    <property type="protein sequence ID" value="KAF7494522.1"/>
    <property type="molecule type" value="Genomic_DNA"/>
</dbReference>
<protein>
    <recommendedName>
        <fullName evidence="8">H/ACA ribonucleoprotein complex subunit</fullName>
    </recommendedName>
</protein>
<organism evidence="10">
    <name type="scientific">Sarcoptes scabiei</name>
    <name type="common">Itch mite</name>
    <name type="synonym">Acarus scabiei</name>
    <dbReference type="NCBI Taxonomy" id="52283"/>
    <lineage>
        <taxon>Eukaryota</taxon>
        <taxon>Metazoa</taxon>
        <taxon>Ecdysozoa</taxon>
        <taxon>Arthropoda</taxon>
        <taxon>Chelicerata</taxon>
        <taxon>Arachnida</taxon>
        <taxon>Acari</taxon>
        <taxon>Acariformes</taxon>
        <taxon>Sarcoptiformes</taxon>
        <taxon>Astigmata</taxon>
        <taxon>Psoroptidia</taxon>
        <taxon>Sarcoptoidea</taxon>
        <taxon>Sarcoptidae</taxon>
        <taxon>Sarcoptinae</taxon>
        <taxon>Sarcoptes</taxon>
    </lineage>
</organism>
<keyword evidence="12" id="KW-1185">Reference proteome</keyword>
<keyword evidence="6 8" id="KW-0687">Ribonucleoprotein</keyword>
<comment type="subcellular location">
    <subcellularLocation>
        <location evidence="1 8">Nucleus</location>
        <location evidence="1 8">Nucleolus</location>
    </subcellularLocation>
</comment>
<sequence length="242" mass="26309">MGFRGAGGRGGGFNNRGGGRGDGNRFKNQSFGKRGRGGGGKFGGREKFHDDGPPEQVIEFGQFTHPCQNQLIVKSNIEQVPFFNAPIYLEDKQKIGKVDEIFGSIRDYYISVEPIENIFANSFKPSTKLYVDPAKLLPLSRFLGTGTKKPMPKQGGNRGGFRGDRRGGSAGDRGGRGRHDKFGGSRGGFNNNNSNSRGAGSFGFNRRGGSGIGFRGSFRGRPKSLFVPNDSFQITDFDIFYS</sequence>
<dbReference type="GO" id="GO:0000454">
    <property type="term" value="P:snoRNA guided rRNA pseudouridine synthesis"/>
    <property type="evidence" value="ECO:0007669"/>
    <property type="project" value="TreeGrafter"/>
</dbReference>
<reference evidence="11" key="3">
    <citation type="submission" date="2022-06" db="UniProtKB">
        <authorList>
            <consortium name="EnsemblMetazoa"/>
        </authorList>
    </citation>
    <scope>IDENTIFICATION</scope>
</reference>
<dbReference type="Gene3D" id="2.40.10.230">
    <property type="entry name" value="Probable tRNA pseudouridine synthase domain"/>
    <property type="match status" value="1"/>
</dbReference>
<feature type="region of interest" description="Disordered" evidence="9">
    <location>
        <begin position="1"/>
        <end position="56"/>
    </location>
</feature>
<accession>A0A834RDC0</accession>
<keyword evidence="5 8" id="KW-0539">Nucleus</keyword>
<evidence type="ECO:0000256" key="7">
    <source>
        <dbReference type="ARBA" id="ARBA00038293"/>
    </source>
</evidence>
<evidence type="ECO:0000313" key="11">
    <source>
        <dbReference type="EnsemblMetazoa" id="KAF7494522.1"/>
    </source>
</evidence>
<reference evidence="12" key="1">
    <citation type="journal article" date="2020" name="PLoS Negl. Trop. Dis.">
        <title>High-quality nuclear genome for Sarcoptes scabiei-A critical resource for a neglected parasite.</title>
        <authorList>
            <person name="Korhonen P.K."/>
            <person name="Gasser R.B."/>
            <person name="Ma G."/>
            <person name="Wang T."/>
            <person name="Stroehlein A.J."/>
            <person name="Young N.D."/>
            <person name="Ang C.S."/>
            <person name="Fernando D.D."/>
            <person name="Lu H.C."/>
            <person name="Taylor S."/>
            <person name="Reynolds S.L."/>
            <person name="Mofiz E."/>
            <person name="Najaraj S.H."/>
            <person name="Gowda H."/>
            <person name="Madugundu A."/>
            <person name="Renuse S."/>
            <person name="Holt D."/>
            <person name="Pandey A."/>
            <person name="Papenfuss A.T."/>
            <person name="Fischer K."/>
        </authorList>
    </citation>
    <scope>NUCLEOTIDE SEQUENCE [LARGE SCALE GENOMIC DNA]</scope>
</reference>
<evidence type="ECO:0000256" key="1">
    <source>
        <dbReference type="ARBA" id="ARBA00004604"/>
    </source>
</evidence>
<keyword evidence="3 8" id="KW-0698">rRNA processing</keyword>
<evidence type="ECO:0000256" key="6">
    <source>
        <dbReference type="ARBA" id="ARBA00023274"/>
    </source>
</evidence>
<dbReference type="EnsemblMetazoa" id="SSS_1772s_mrna">
    <property type="protein sequence ID" value="KAF7494522.1"/>
    <property type="gene ID" value="SSS_1772"/>
</dbReference>
<evidence type="ECO:0000313" key="12">
    <source>
        <dbReference type="Proteomes" id="UP000070412"/>
    </source>
</evidence>
<feature type="region of interest" description="Disordered" evidence="9">
    <location>
        <begin position="143"/>
        <end position="204"/>
    </location>
</feature>
<gene>
    <name evidence="10" type="ORF">SSS_1772</name>
</gene>
<dbReference type="PANTHER" id="PTHR23237">
    <property type="entry name" value="NUCLEOLAR PROTEIN FAMILY A MEMBER 1 SNORNP PROTEIN GAR1"/>
    <property type="match status" value="1"/>
</dbReference>
<feature type="compositionally biased region" description="Basic and acidic residues" evidence="9">
    <location>
        <begin position="43"/>
        <end position="52"/>
    </location>
</feature>
<dbReference type="AlphaFoldDB" id="A0A834RDC0"/>
<proteinExistence type="inferred from homology"/>
<dbReference type="FunFam" id="2.40.10.230:FF:000001">
    <property type="entry name" value="H/ACA ribonucleoprotein complex subunit"/>
    <property type="match status" value="1"/>
</dbReference>
<dbReference type="InterPro" id="IPR038664">
    <property type="entry name" value="Gar1/Naf1_Cbf5-bd_sf"/>
</dbReference>
<dbReference type="InterPro" id="IPR009000">
    <property type="entry name" value="Transl_B-barrel_sf"/>
</dbReference>
<evidence type="ECO:0000256" key="9">
    <source>
        <dbReference type="SAM" id="MobiDB-lite"/>
    </source>
</evidence>
<comment type="function">
    <text evidence="8">Required for ribosome biogenesis. Part of a complex which catalyzes pseudouridylation of rRNA. This involves the isomerization of uridine such that the ribose is subsequently attached to C5, instead of the normal N1. Pseudouridine ("psi") residues may serve to stabilize the conformation of rRNAs.</text>
</comment>
<comment type="similarity">
    <text evidence="7 8">Belongs to the GAR1 family.</text>
</comment>
<dbReference type="GO" id="GO:0034513">
    <property type="term" value="F:box H/ACA snoRNA binding"/>
    <property type="evidence" value="ECO:0007669"/>
    <property type="project" value="TreeGrafter"/>
</dbReference>
<comment type="subunit">
    <text evidence="8">Component of the small nucleolar ribonucleoprotein particles containing H/ACA-type snoRNAs (H/ACA snoRNPs).</text>
</comment>
<dbReference type="InterPro" id="IPR007504">
    <property type="entry name" value="H/ACA_rnp_Gar1/Naf1"/>
</dbReference>